<dbReference type="Proteomes" id="UP000012118">
    <property type="component" value="Unassembled WGS sequence"/>
</dbReference>
<evidence type="ECO:0000313" key="2">
    <source>
        <dbReference type="Proteomes" id="UP000012118"/>
    </source>
</evidence>
<protein>
    <submittedName>
        <fullName evidence="1">Uncharacterized protein</fullName>
    </submittedName>
</protein>
<keyword evidence="2" id="KW-1185">Reference proteome</keyword>
<proteinExistence type="predicted"/>
<name>M6QFJ4_9LEPT</name>
<gene>
    <name evidence="1" type="ORF">LEP1GSC108_0419</name>
</gene>
<dbReference type="EMBL" id="AHNU02000022">
    <property type="protein sequence ID" value="EMN92005.1"/>
    <property type="molecule type" value="Genomic_DNA"/>
</dbReference>
<dbReference type="RefSeq" id="WP_004502517.1">
    <property type="nucleotide sequence ID" value="NZ_AHNU02000022.1"/>
</dbReference>
<dbReference type="AlphaFoldDB" id="M6QFJ4"/>
<reference evidence="1 2" key="1">
    <citation type="submission" date="2013-01" db="EMBL/GenBank/DDBJ databases">
        <authorList>
            <person name="Harkins D.M."/>
            <person name="Durkin A.S."/>
            <person name="Brinkac L.M."/>
            <person name="Haft D.H."/>
            <person name="Selengut J.D."/>
            <person name="Sanka R."/>
            <person name="DePew J."/>
            <person name="Purushe J."/>
            <person name="Chanthongthip A."/>
            <person name="Lattana O."/>
            <person name="Phetsouvanh R."/>
            <person name="Newton P.N."/>
            <person name="Vinetz J.M."/>
            <person name="Sutton G.G."/>
            <person name="Nierman W.C."/>
            <person name="Fouts D.E."/>
        </authorList>
    </citation>
    <scope>NUCLEOTIDE SEQUENCE [LARGE SCALE GENOMIC DNA]</scope>
    <source>
        <strain evidence="1 2">UI 13098</strain>
    </source>
</reference>
<evidence type="ECO:0000313" key="1">
    <source>
        <dbReference type="EMBL" id="EMN92005.1"/>
    </source>
</evidence>
<accession>M6QFJ4</accession>
<organism evidence="1 2">
    <name type="scientific">Leptospira weilii str. UI 13098</name>
    <dbReference type="NCBI Taxonomy" id="1088542"/>
    <lineage>
        <taxon>Bacteria</taxon>
        <taxon>Pseudomonadati</taxon>
        <taxon>Spirochaetota</taxon>
        <taxon>Spirochaetia</taxon>
        <taxon>Leptospirales</taxon>
        <taxon>Leptospiraceae</taxon>
        <taxon>Leptospira</taxon>
    </lineage>
</organism>
<comment type="caution">
    <text evidence="1">The sequence shown here is derived from an EMBL/GenBank/DDBJ whole genome shotgun (WGS) entry which is preliminary data.</text>
</comment>
<sequence length="150" mass="17492">MSFSEIKLEFPDQKINENRKDRFRFFDNINRDTMVTYIETKLSSNKKLNNLKYKMIYSEEASIPFNFFNIVGTLSAGIFPIHSNRISNISMAVFDSKQNQKIYALDIKIPWSAYYSLWGGILYPFSNVEKKQNEVIGLAVNIFLTNICFS</sequence>